<evidence type="ECO:0000313" key="3">
    <source>
        <dbReference type="Proteomes" id="UP001341281"/>
    </source>
</evidence>
<dbReference type="EMBL" id="CP144745">
    <property type="protein sequence ID" value="WVZ51425.1"/>
    <property type="molecule type" value="Genomic_DNA"/>
</dbReference>
<feature type="non-terminal residue" evidence="2">
    <location>
        <position position="82"/>
    </location>
</feature>
<reference evidence="2 3" key="1">
    <citation type="submission" date="2024-02" db="EMBL/GenBank/DDBJ databases">
        <title>High-quality chromosome-scale genome assembly of Pensacola bahiagrass (Paspalum notatum Flugge var. saurae).</title>
        <authorList>
            <person name="Vega J.M."/>
            <person name="Podio M."/>
            <person name="Orjuela J."/>
            <person name="Siena L.A."/>
            <person name="Pessino S.C."/>
            <person name="Combes M.C."/>
            <person name="Mariac C."/>
            <person name="Albertini E."/>
            <person name="Pupilli F."/>
            <person name="Ortiz J.P.A."/>
            <person name="Leblanc O."/>
        </authorList>
    </citation>
    <scope>NUCLEOTIDE SEQUENCE [LARGE SCALE GENOMIC DNA]</scope>
    <source>
        <strain evidence="2">R1</strain>
        <tissue evidence="2">Leaf</tissue>
    </source>
</reference>
<dbReference type="Proteomes" id="UP001341281">
    <property type="component" value="Chromosome 01"/>
</dbReference>
<keyword evidence="3" id="KW-1185">Reference proteome</keyword>
<dbReference type="AlphaFoldDB" id="A0AAQ3PJN9"/>
<evidence type="ECO:0000256" key="1">
    <source>
        <dbReference type="SAM" id="MobiDB-lite"/>
    </source>
</evidence>
<evidence type="ECO:0008006" key="4">
    <source>
        <dbReference type="Google" id="ProtNLM"/>
    </source>
</evidence>
<sequence length="82" mass="9562">EYHAVIRMFRGARLNDLPMHCVTKRWLRNCKRDNAYDNKGNLLMSKATSSMDASIRRKRSTSTQTRQEEQEIFIGCSIPNDV</sequence>
<organism evidence="2 3">
    <name type="scientific">Paspalum notatum var. saurae</name>
    <dbReference type="NCBI Taxonomy" id="547442"/>
    <lineage>
        <taxon>Eukaryota</taxon>
        <taxon>Viridiplantae</taxon>
        <taxon>Streptophyta</taxon>
        <taxon>Embryophyta</taxon>
        <taxon>Tracheophyta</taxon>
        <taxon>Spermatophyta</taxon>
        <taxon>Magnoliopsida</taxon>
        <taxon>Liliopsida</taxon>
        <taxon>Poales</taxon>
        <taxon>Poaceae</taxon>
        <taxon>PACMAD clade</taxon>
        <taxon>Panicoideae</taxon>
        <taxon>Andropogonodae</taxon>
        <taxon>Paspaleae</taxon>
        <taxon>Paspalinae</taxon>
        <taxon>Paspalum</taxon>
    </lineage>
</organism>
<protein>
    <recommendedName>
        <fullName evidence="4">Protein FAR1-RELATED SEQUENCE</fullName>
    </recommendedName>
</protein>
<feature type="region of interest" description="Disordered" evidence="1">
    <location>
        <begin position="48"/>
        <end position="68"/>
    </location>
</feature>
<accession>A0AAQ3PJN9</accession>
<evidence type="ECO:0000313" key="2">
    <source>
        <dbReference type="EMBL" id="WVZ51425.1"/>
    </source>
</evidence>
<gene>
    <name evidence="2" type="ORF">U9M48_002573</name>
</gene>
<name>A0AAQ3PJN9_PASNO</name>
<proteinExistence type="predicted"/>